<evidence type="ECO:0000256" key="1">
    <source>
        <dbReference type="SAM" id="MobiDB-lite"/>
    </source>
</evidence>
<organism evidence="2">
    <name type="scientific">Amphora coffeiformis</name>
    <dbReference type="NCBI Taxonomy" id="265554"/>
    <lineage>
        <taxon>Eukaryota</taxon>
        <taxon>Sar</taxon>
        <taxon>Stramenopiles</taxon>
        <taxon>Ochrophyta</taxon>
        <taxon>Bacillariophyta</taxon>
        <taxon>Bacillariophyceae</taxon>
        <taxon>Bacillariophycidae</taxon>
        <taxon>Thalassiophysales</taxon>
        <taxon>Catenulaceae</taxon>
        <taxon>Amphora</taxon>
    </lineage>
</organism>
<dbReference type="EMBL" id="HBIM01011270">
    <property type="protein sequence ID" value="CAE0412088.1"/>
    <property type="molecule type" value="Transcribed_RNA"/>
</dbReference>
<feature type="region of interest" description="Disordered" evidence="1">
    <location>
        <begin position="78"/>
        <end position="109"/>
    </location>
</feature>
<evidence type="ECO:0000313" key="2">
    <source>
        <dbReference type="EMBL" id="CAE0412088.1"/>
    </source>
</evidence>
<dbReference type="AlphaFoldDB" id="A0A7S3P832"/>
<reference evidence="2" key="1">
    <citation type="submission" date="2021-01" db="EMBL/GenBank/DDBJ databases">
        <authorList>
            <person name="Corre E."/>
            <person name="Pelletier E."/>
            <person name="Niang G."/>
            <person name="Scheremetjew M."/>
            <person name="Finn R."/>
            <person name="Kale V."/>
            <person name="Holt S."/>
            <person name="Cochrane G."/>
            <person name="Meng A."/>
            <person name="Brown T."/>
            <person name="Cohen L."/>
        </authorList>
    </citation>
    <scope>NUCLEOTIDE SEQUENCE</scope>
    <source>
        <strain evidence="2">CCMP127</strain>
    </source>
</reference>
<feature type="region of interest" description="Disordered" evidence="1">
    <location>
        <begin position="186"/>
        <end position="243"/>
    </location>
</feature>
<gene>
    <name evidence="2" type="ORF">ACOF00016_LOCUS9363</name>
</gene>
<sequence length="305" mass="32706">MMKSIFFNDSTNPANEEGFVIVDTPMEFDSSSVLEEDEESYDHCDDAFSFSSLHQSLPVSSLPMGAVRDNFFEPPAVGQEVVPPAVPSSNSLSDGEDEESPTYASEKSSTLKVVIPHIDSDVEGLCALVSSIPSVPPSGEIVCPSDETNAEVLDESIPYAVGSVEDHAEENDTPSCPSADLMMAASGEDKQEEAGPTTSSSRPATSADEVEDDEVGSSGPDNALESLEEPPVGRMSKKKRRKQMKLAKKAAAAAAAAALHQMSLPPKRRGKNRKKVANIAVSCAVQSIAEYKEHVDRNKFYKKIH</sequence>
<name>A0A7S3P832_9STRA</name>
<protein>
    <submittedName>
        <fullName evidence="2">Uncharacterized protein</fullName>
    </submittedName>
</protein>
<feature type="compositionally biased region" description="Low complexity" evidence="1">
    <location>
        <begin position="196"/>
        <end position="207"/>
    </location>
</feature>
<proteinExistence type="predicted"/>
<accession>A0A7S3P832</accession>